<dbReference type="RefSeq" id="WP_342452134.1">
    <property type="nucleotide sequence ID" value="NZ_JAFIDA010000001.1"/>
</dbReference>
<evidence type="ECO:0000313" key="6">
    <source>
        <dbReference type="EMBL" id="MBP1326589.1"/>
    </source>
</evidence>
<reference evidence="6" key="1">
    <citation type="submission" date="2021-02" db="EMBL/GenBank/DDBJ databases">
        <title>Sequencing the genomes of 1000 actinobacteria strains.</title>
        <authorList>
            <person name="Klenk H.-P."/>
        </authorList>
    </citation>
    <scope>NUCLEOTIDE SEQUENCE</scope>
    <source>
        <strain evidence="6">DSM 22850</strain>
    </source>
</reference>
<name>A0A940PWG7_9MICO</name>
<organism evidence="6 7">
    <name type="scientific">Leucobacter exalbidus</name>
    <dbReference type="NCBI Taxonomy" id="662960"/>
    <lineage>
        <taxon>Bacteria</taxon>
        <taxon>Bacillati</taxon>
        <taxon>Actinomycetota</taxon>
        <taxon>Actinomycetes</taxon>
        <taxon>Micrococcales</taxon>
        <taxon>Microbacteriaceae</taxon>
        <taxon>Leucobacter</taxon>
    </lineage>
</organism>
<feature type="transmembrane region" description="Helical" evidence="5">
    <location>
        <begin position="181"/>
        <end position="202"/>
    </location>
</feature>
<accession>A0A940PWG7</accession>
<dbReference type="Pfam" id="PF04191">
    <property type="entry name" value="PEMT"/>
    <property type="match status" value="1"/>
</dbReference>
<evidence type="ECO:0000256" key="5">
    <source>
        <dbReference type="SAM" id="Phobius"/>
    </source>
</evidence>
<dbReference type="EMBL" id="JAFIDA010000001">
    <property type="protein sequence ID" value="MBP1326589.1"/>
    <property type="molecule type" value="Genomic_DNA"/>
</dbReference>
<evidence type="ECO:0000256" key="3">
    <source>
        <dbReference type="ARBA" id="ARBA00022989"/>
    </source>
</evidence>
<feature type="transmembrane region" description="Helical" evidence="5">
    <location>
        <begin position="12"/>
        <end position="34"/>
    </location>
</feature>
<comment type="caution">
    <text evidence="6">The sequence shown here is derived from an EMBL/GenBank/DDBJ whole genome shotgun (WGS) entry which is preliminary data.</text>
</comment>
<dbReference type="GO" id="GO:0012505">
    <property type="term" value="C:endomembrane system"/>
    <property type="evidence" value="ECO:0007669"/>
    <property type="project" value="UniProtKB-SubCell"/>
</dbReference>
<keyword evidence="2 5" id="KW-0812">Transmembrane</keyword>
<evidence type="ECO:0000256" key="1">
    <source>
        <dbReference type="ARBA" id="ARBA00004127"/>
    </source>
</evidence>
<feature type="transmembrane region" description="Helical" evidence="5">
    <location>
        <begin position="151"/>
        <end position="169"/>
    </location>
</feature>
<keyword evidence="4 5" id="KW-0472">Membrane</keyword>
<dbReference type="Gene3D" id="1.20.120.1630">
    <property type="match status" value="1"/>
</dbReference>
<dbReference type="InterPro" id="IPR007318">
    <property type="entry name" value="Phopholipid_MeTrfase"/>
</dbReference>
<feature type="transmembrane region" description="Helical" evidence="5">
    <location>
        <begin position="70"/>
        <end position="91"/>
    </location>
</feature>
<keyword evidence="3 5" id="KW-1133">Transmembrane helix</keyword>
<sequence length="308" mass="32908">MTPGTFAVRLGRLYFTLQAAAGALWWVGVFTLPWVRHTTLGELNPVVVGALDIPLFVLASAAVALGLRSFVWVVVPWTVIVTMGLAVYATVTGLAGWGVLIMVAASGGGLAAGLLVWLKRIPTEWIVFGPFRFRAAPAGRAGYLGQTFGQIVVFWGACLVLIPGIIAVVESRWGLSIQLPLWARIAGGVLLLVASALGIWSAVTMSTLGSGTPLPSAMPRLLVIAGPYRFVRNPMAVAGITQGIAVGLIASSWLVVVYALCGSLIWNWVVRPHEEADLEAKFGPDFAAYRERVSCWVPRRPRAGAPRR</sequence>
<feature type="transmembrane region" description="Helical" evidence="5">
    <location>
        <begin position="97"/>
        <end position="118"/>
    </location>
</feature>
<evidence type="ECO:0000256" key="2">
    <source>
        <dbReference type="ARBA" id="ARBA00022692"/>
    </source>
</evidence>
<evidence type="ECO:0000256" key="4">
    <source>
        <dbReference type="ARBA" id="ARBA00023136"/>
    </source>
</evidence>
<comment type="subcellular location">
    <subcellularLocation>
        <location evidence="1">Endomembrane system</location>
        <topology evidence="1">Multi-pass membrane protein</topology>
    </subcellularLocation>
</comment>
<dbReference type="Proteomes" id="UP000675163">
    <property type="component" value="Unassembled WGS sequence"/>
</dbReference>
<feature type="transmembrane region" description="Helical" evidence="5">
    <location>
        <begin position="243"/>
        <end position="269"/>
    </location>
</feature>
<evidence type="ECO:0000313" key="7">
    <source>
        <dbReference type="Proteomes" id="UP000675163"/>
    </source>
</evidence>
<proteinExistence type="predicted"/>
<feature type="transmembrane region" description="Helical" evidence="5">
    <location>
        <begin position="46"/>
        <end position="65"/>
    </location>
</feature>
<protein>
    <submittedName>
        <fullName evidence="6">Protein-S-isoprenylcysteine O-methyltransferase Ste14</fullName>
    </submittedName>
</protein>
<dbReference type="AlphaFoldDB" id="A0A940PWG7"/>
<keyword evidence="7" id="KW-1185">Reference proteome</keyword>
<gene>
    <name evidence="6" type="ORF">JOF28_001821</name>
</gene>